<dbReference type="KEGG" id="lmu:LBLM1_02905"/>
<dbReference type="InterPro" id="IPR027417">
    <property type="entry name" value="P-loop_NTPase"/>
</dbReference>
<dbReference type="STRING" id="1130798.LBLM1_02905"/>
<dbReference type="HOGENOM" id="CLU_094538_0_0_9"/>
<dbReference type="Pfam" id="PF01695">
    <property type="entry name" value="IstB_IS21"/>
    <property type="match status" value="1"/>
</dbReference>
<dbReference type="InterPro" id="IPR003593">
    <property type="entry name" value="AAA+_ATPase"/>
</dbReference>
<dbReference type="CDD" id="cd00009">
    <property type="entry name" value="AAA"/>
    <property type="match status" value="1"/>
</dbReference>
<proteinExistence type="predicted"/>
<sequence>MPDVDLTDKQAAVDYLKKKAEPLHDEWRKENAMHNFNRVYRKSLWTGNQPVKFTFADWKTDKQADKKQAAEIGNRAWTLAKMIAGGQNMNVYFSGDPGTGKTSLALAMVDKIRNESGKTALFVSTDALAELYDRRFDDKATQNRLYELIDLMQGNRQLKIDPVDVLVLDDFGTEGGMRTDTKSQVRVDMQKGLFSVADARFGKFTTIVTTNNKTSELQEMYNEKLLSRLITRNPEHRLTFNGMVDVRASMI</sequence>
<dbReference type="PANTHER" id="PTHR30050:SF4">
    <property type="entry name" value="ATP-BINDING PROTEIN RV3427C IN INSERTION SEQUENCE-RELATED"/>
    <property type="match status" value="1"/>
</dbReference>
<organism evidence="2 3">
    <name type="scientific">Limosilactobacillus mucosae LM1</name>
    <dbReference type="NCBI Taxonomy" id="1130798"/>
    <lineage>
        <taxon>Bacteria</taxon>
        <taxon>Bacillati</taxon>
        <taxon>Bacillota</taxon>
        <taxon>Bacilli</taxon>
        <taxon>Lactobacillales</taxon>
        <taxon>Lactobacillaceae</taxon>
        <taxon>Limosilactobacillus</taxon>
    </lineage>
</organism>
<dbReference type="InterPro" id="IPR002611">
    <property type="entry name" value="IstB_ATP-bd"/>
</dbReference>
<name>A0A0D4CMX1_LIMMU</name>
<evidence type="ECO:0000259" key="1">
    <source>
        <dbReference type="SMART" id="SM00382"/>
    </source>
</evidence>
<dbReference type="GO" id="GO:0006260">
    <property type="term" value="P:DNA replication"/>
    <property type="evidence" value="ECO:0007669"/>
    <property type="project" value="TreeGrafter"/>
</dbReference>
<evidence type="ECO:0000313" key="2">
    <source>
        <dbReference type="EMBL" id="AJT51419.1"/>
    </source>
</evidence>
<dbReference type="SUPFAM" id="SSF52540">
    <property type="entry name" value="P-loop containing nucleoside triphosphate hydrolases"/>
    <property type="match status" value="1"/>
</dbReference>
<dbReference type="SMART" id="SM00382">
    <property type="entry name" value="AAA"/>
    <property type="match status" value="1"/>
</dbReference>
<reference evidence="2 3" key="1">
    <citation type="journal article" date="2012" name="J. Bacteriol.">
        <title>Genome sequence of Lactobacillus mucosae LM1, isolated from piglet feces.</title>
        <authorList>
            <person name="Lee J.H."/>
            <person name="Valeriano V.D."/>
            <person name="Shin Y.R."/>
            <person name="Chae J.P."/>
            <person name="Kim G.B."/>
            <person name="Ham J.S."/>
            <person name="Chun J."/>
            <person name="Kang D.K."/>
        </authorList>
    </citation>
    <scope>NUCLEOTIDE SEQUENCE [LARGE SCALE GENOMIC DNA]</scope>
    <source>
        <strain evidence="2 3">LM1</strain>
    </source>
</reference>
<dbReference type="AlphaFoldDB" id="A0A0D4CMX1"/>
<evidence type="ECO:0000313" key="3">
    <source>
        <dbReference type="Proteomes" id="UP000003645"/>
    </source>
</evidence>
<dbReference type="Gene3D" id="3.40.50.300">
    <property type="entry name" value="P-loop containing nucleotide triphosphate hydrolases"/>
    <property type="match status" value="1"/>
</dbReference>
<protein>
    <recommendedName>
        <fullName evidence="1">AAA+ ATPase domain-containing protein</fullName>
    </recommendedName>
</protein>
<dbReference type="GO" id="GO:0005524">
    <property type="term" value="F:ATP binding"/>
    <property type="evidence" value="ECO:0007669"/>
    <property type="project" value="InterPro"/>
</dbReference>
<dbReference type="PANTHER" id="PTHR30050">
    <property type="entry name" value="CHROMOSOMAL REPLICATION INITIATOR PROTEIN DNAA"/>
    <property type="match status" value="1"/>
</dbReference>
<keyword evidence="3" id="KW-1185">Reference proteome</keyword>
<dbReference type="Proteomes" id="UP000003645">
    <property type="component" value="Chromosome"/>
</dbReference>
<gene>
    <name evidence="2" type="ORF">LBLM1_02905</name>
</gene>
<accession>A0A0D4CMX1</accession>
<dbReference type="EMBL" id="CP011013">
    <property type="protein sequence ID" value="AJT51419.1"/>
    <property type="molecule type" value="Genomic_DNA"/>
</dbReference>
<feature type="domain" description="AAA+ ATPase" evidence="1">
    <location>
        <begin position="87"/>
        <end position="235"/>
    </location>
</feature>